<gene>
    <name evidence="1" type="ORF">CMC5_060290</name>
</gene>
<proteinExistence type="predicted"/>
<name>A0A0K1EMF8_CHOCO</name>
<dbReference type="EMBL" id="CP012159">
    <property type="protein sequence ID" value="AKT41818.1"/>
    <property type="molecule type" value="Genomic_DNA"/>
</dbReference>
<evidence type="ECO:0000313" key="2">
    <source>
        <dbReference type="Proteomes" id="UP000067626"/>
    </source>
</evidence>
<accession>A0A0K1EMF8</accession>
<protein>
    <submittedName>
        <fullName evidence="1">Uncharacterized protein</fullName>
    </submittedName>
</protein>
<dbReference type="Proteomes" id="UP000067626">
    <property type="component" value="Chromosome"/>
</dbReference>
<keyword evidence="2" id="KW-1185">Reference proteome</keyword>
<dbReference type="AlphaFoldDB" id="A0A0K1EMF8"/>
<sequence>MRGHTGLGLTNVATKFGENWSWLRFVVSIIWNKSRVFPKYWIGKPIVDLGHRMTNTSSESTHFAFRTLTHENLYTFVQGNDGLVEVFNDALRSMVIH</sequence>
<reference evidence="1 2" key="1">
    <citation type="submission" date="2015-07" db="EMBL/GenBank/DDBJ databases">
        <title>Genome analysis of myxobacterium Chondromyces crocatus Cm c5 reveals a high potential for natural compound synthesis and the genetic basis for the loss of fruiting body formation.</title>
        <authorList>
            <person name="Zaburannyi N."/>
            <person name="Bunk B."/>
            <person name="Maier J."/>
            <person name="Overmann J."/>
            <person name="Mueller R."/>
        </authorList>
    </citation>
    <scope>NUCLEOTIDE SEQUENCE [LARGE SCALE GENOMIC DNA]</scope>
    <source>
        <strain evidence="1 2">Cm c5</strain>
    </source>
</reference>
<dbReference type="STRING" id="52.CMC5_060290"/>
<evidence type="ECO:0000313" key="1">
    <source>
        <dbReference type="EMBL" id="AKT41818.1"/>
    </source>
</evidence>
<organism evidence="1 2">
    <name type="scientific">Chondromyces crocatus</name>
    <dbReference type="NCBI Taxonomy" id="52"/>
    <lineage>
        <taxon>Bacteria</taxon>
        <taxon>Pseudomonadati</taxon>
        <taxon>Myxococcota</taxon>
        <taxon>Polyangia</taxon>
        <taxon>Polyangiales</taxon>
        <taxon>Polyangiaceae</taxon>
        <taxon>Chondromyces</taxon>
    </lineage>
</organism>
<dbReference type="KEGG" id="ccro:CMC5_060290"/>